<evidence type="ECO:0000256" key="3">
    <source>
        <dbReference type="ARBA" id="ARBA00022691"/>
    </source>
</evidence>
<dbReference type="GeneID" id="136092284"/>
<dbReference type="Gene3D" id="3.40.50.150">
    <property type="entry name" value="Vaccinia Virus protein VP39"/>
    <property type="match status" value="1"/>
</dbReference>
<keyword evidence="2" id="KW-0808">Transferase</keyword>
<organism evidence="4 5">
    <name type="scientific">Hydra vulgaris</name>
    <name type="common">Hydra</name>
    <name type="synonym">Hydra attenuata</name>
    <dbReference type="NCBI Taxonomy" id="6087"/>
    <lineage>
        <taxon>Eukaryota</taxon>
        <taxon>Metazoa</taxon>
        <taxon>Cnidaria</taxon>
        <taxon>Hydrozoa</taxon>
        <taxon>Hydroidolina</taxon>
        <taxon>Anthoathecata</taxon>
        <taxon>Aplanulata</taxon>
        <taxon>Hydridae</taxon>
        <taxon>Hydra</taxon>
    </lineage>
</organism>
<evidence type="ECO:0000256" key="1">
    <source>
        <dbReference type="ARBA" id="ARBA00022603"/>
    </source>
</evidence>
<keyword evidence="3" id="KW-0949">S-adenosyl-L-methionine</keyword>
<dbReference type="Proteomes" id="UP001652625">
    <property type="component" value="Chromosome 15"/>
</dbReference>
<name>A0ABM4DNR0_HYDVU</name>
<accession>A0ABM4DNR0</accession>
<protein>
    <submittedName>
        <fullName evidence="5">Thiopurine S-methyltransferase-like</fullName>
    </submittedName>
</protein>
<evidence type="ECO:0000256" key="2">
    <source>
        <dbReference type="ARBA" id="ARBA00022679"/>
    </source>
</evidence>
<reference evidence="5" key="1">
    <citation type="submission" date="2025-08" db="UniProtKB">
        <authorList>
            <consortium name="RefSeq"/>
        </authorList>
    </citation>
    <scope>IDENTIFICATION</scope>
</reference>
<dbReference type="InterPro" id="IPR008854">
    <property type="entry name" value="TPMT"/>
</dbReference>
<evidence type="ECO:0000313" key="5">
    <source>
        <dbReference type="RefSeq" id="XP_065676220.1"/>
    </source>
</evidence>
<dbReference type="PROSITE" id="PS51585">
    <property type="entry name" value="SAM_MT_TPMT"/>
    <property type="match status" value="1"/>
</dbReference>
<evidence type="ECO:0000313" key="4">
    <source>
        <dbReference type="Proteomes" id="UP001652625"/>
    </source>
</evidence>
<gene>
    <name evidence="5" type="primary">LOC136092284</name>
</gene>
<dbReference type="InterPro" id="IPR029063">
    <property type="entry name" value="SAM-dependent_MTases_sf"/>
</dbReference>
<proteinExistence type="predicted"/>
<keyword evidence="1" id="KW-0489">Methyltransferase</keyword>
<dbReference type="SUPFAM" id="SSF53335">
    <property type="entry name" value="S-adenosyl-L-methionine-dependent methyltransferases"/>
    <property type="match status" value="1"/>
</dbReference>
<dbReference type="PANTHER" id="PTHR10259">
    <property type="entry name" value="THIOPURINE S-METHYLTRANSFERASE"/>
    <property type="match status" value="1"/>
</dbReference>
<dbReference type="PANTHER" id="PTHR10259:SF11">
    <property type="entry name" value="THIOPURINE S-METHYLTRANSFERASE"/>
    <property type="match status" value="1"/>
</dbReference>
<dbReference type="RefSeq" id="XP_065676220.1">
    <property type="nucleotide sequence ID" value="XM_065820148.1"/>
</dbReference>
<sequence length="232" mass="27114">MVDKREELNKYWCIRWASSDNGWVFPGVNPFLKLYFPNLTEGKGVCNKRVLVPLCGKTTDLLWLCEQDLSVTGIEFCEVPIINFFKEKGLSYECYEKSCHKVYKCISKDIVIYQGDFFSMNSDILGGVFDYCCDISSLSAMIPNEQKLYVDKLISLLSFDCRLILNCFEYDVTLRNDKPPYAIFRDRLENMFGYKFIIKELCCNTEDTLPEGYTSRIGFNTRHIYYMIKKIN</sequence>
<dbReference type="Pfam" id="PF05724">
    <property type="entry name" value="TPMT"/>
    <property type="match status" value="1"/>
</dbReference>
<keyword evidence="4" id="KW-1185">Reference proteome</keyword>